<dbReference type="GeneID" id="61276770"/>
<accession>A0A1Y3ZUH3</accession>
<dbReference type="Pfam" id="PF06293">
    <property type="entry name" value="Kdo"/>
    <property type="match status" value="1"/>
</dbReference>
<dbReference type="SUPFAM" id="SSF56112">
    <property type="entry name" value="Protein kinase-like (PK-like)"/>
    <property type="match status" value="1"/>
</dbReference>
<keyword evidence="1" id="KW-0418">Kinase</keyword>
<dbReference type="Proteomes" id="UP001199750">
    <property type="component" value="Unassembled WGS sequence"/>
</dbReference>
<sequence>MRKIILNPQYKSLYTFIETLPQNFNAGGEIVQDRRNTIKKFKVNGLEINVKRYRVPIFINRIAYTFFRKSKACRAYNNAFEVIKRGFETPESIAYIEEFKGGLLHYSYYISLQCPYRREIREYYQGPLQGNEALMTAFAQFTAALHEKGVCHEDYSPGNVLIAQIDGQYHFSLVDINRMTFKPMNLEEGCKNFRRMFISDELYIFLAKKYAQCRNFDQEACIRLMLKYNHYSIRRDQRKERSKAIRKKIFG</sequence>
<reference evidence="1" key="2">
    <citation type="submission" date="2022-01" db="EMBL/GenBank/DDBJ databases">
        <title>Collection of gut derived symbiotic bacterial strains cultured from healthy donors.</title>
        <authorList>
            <person name="Lin H."/>
            <person name="Kohout C."/>
            <person name="Waligurski E."/>
            <person name="Pamer E.G."/>
        </authorList>
    </citation>
    <scope>NUCLEOTIDE SEQUENCE</scope>
    <source>
        <strain evidence="1">DFI.1.149</strain>
    </source>
</reference>
<comment type="caution">
    <text evidence="3">The sequence shown here is derived from an EMBL/GenBank/DDBJ whole genome shotgun (WGS) entry which is preliminary data.</text>
</comment>
<dbReference type="Proteomes" id="UP000284243">
    <property type="component" value="Unassembled WGS sequence"/>
</dbReference>
<dbReference type="PROSITE" id="PS00109">
    <property type="entry name" value="PROTEIN_KINASE_TYR"/>
    <property type="match status" value="1"/>
</dbReference>
<reference evidence="2" key="3">
    <citation type="submission" date="2023-01" db="EMBL/GenBank/DDBJ databases">
        <title>Human gut microbiome strain richness.</title>
        <authorList>
            <person name="Chen-Liaw A."/>
        </authorList>
    </citation>
    <scope>NUCLEOTIDE SEQUENCE</scope>
    <source>
        <strain evidence="2">RTP21484st1_B7_RTP21484_190118</strain>
    </source>
</reference>
<evidence type="ECO:0000313" key="3">
    <source>
        <dbReference type="EMBL" id="RGU58467.1"/>
    </source>
</evidence>
<dbReference type="GO" id="GO:0004672">
    <property type="term" value="F:protein kinase activity"/>
    <property type="evidence" value="ECO:0007669"/>
    <property type="project" value="InterPro"/>
</dbReference>
<keyword evidence="1" id="KW-0808">Transferase</keyword>
<proteinExistence type="predicted"/>
<dbReference type="EMBL" id="QRYC01000002">
    <property type="protein sequence ID" value="RGU58467.1"/>
    <property type="molecule type" value="Genomic_DNA"/>
</dbReference>
<evidence type="ECO:0000313" key="4">
    <source>
        <dbReference type="EMBL" id="RGV24910.1"/>
    </source>
</evidence>
<evidence type="ECO:0000313" key="5">
    <source>
        <dbReference type="EMBL" id="RGY06928.1"/>
    </source>
</evidence>
<dbReference type="Proteomes" id="UP001212263">
    <property type="component" value="Unassembled WGS sequence"/>
</dbReference>
<dbReference type="EMBL" id="JAQMRD010000017">
    <property type="protein sequence ID" value="MDB9223926.1"/>
    <property type="molecule type" value="Genomic_DNA"/>
</dbReference>
<dbReference type="EMBL" id="QRYW01000025">
    <property type="protein sequence ID" value="RGV24910.1"/>
    <property type="molecule type" value="Genomic_DNA"/>
</dbReference>
<dbReference type="EMBL" id="JAKNDN010000009">
    <property type="protein sequence ID" value="MCG4959380.1"/>
    <property type="molecule type" value="Genomic_DNA"/>
</dbReference>
<dbReference type="OMA" id="INRMHFG"/>
<evidence type="ECO:0000313" key="7">
    <source>
        <dbReference type="Proteomes" id="UP000284243"/>
    </source>
</evidence>
<evidence type="ECO:0000313" key="1">
    <source>
        <dbReference type="EMBL" id="MCG4959380.1"/>
    </source>
</evidence>
<name>A0A1Y3ZUH3_9BACT</name>
<dbReference type="Proteomes" id="UP000283426">
    <property type="component" value="Unassembled WGS sequence"/>
</dbReference>
<dbReference type="InterPro" id="IPR008266">
    <property type="entry name" value="Tyr_kinase_AS"/>
</dbReference>
<protein>
    <submittedName>
        <fullName evidence="1">Lipopolysaccharide kinase InaA family protein</fullName>
    </submittedName>
</protein>
<evidence type="ECO:0000313" key="8">
    <source>
        <dbReference type="Proteomes" id="UP000284434"/>
    </source>
</evidence>
<dbReference type="EMBL" id="QSCO01000010">
    <property type="protein sequence ID" value="RGY06928.1"/>
    <property type="molecule type" value="Genomic_DNA"/>
</dbReference>
<dbReference type="Proteomes" id="UP000284434">
    <property type="component" value="Unassembled WGS sequence"/>
</dbReference>
<evidence type="ECO:0000313" key="2">
    <source>
        <dbReference type="EMBL" id="MDB9223926.1"/>
    </source>
</evidence>
<dbReference type="AlphaFoldDB" id="A0A1Y3ZUH3"/>
<reference evidence="6 7" key="1">
    <citation type="submission" date="2018-08" db="EMBL/GenBank/DDBJ databases">
        <title>A genome reference for cultivated species of the human gut microbiota.</title>
        <authorList>
            <person name="Zou Y."/>
            <person name="Xue W."/>
            <person name="Luo G."/>
        </authorList>
    </citation>
    <scope>NUCLEOTIDE SEQUENCE [LARGE SCALE GENOMIC DNA]</scope>
    <source>
        <strain evidence="4 6">AF14-6AC</strain>
        <strain evidence="3 7">AF16-14</strain>
        <strain evidence="5 8">OF03-11</strain>
    </source>
</reference>
<dbReference type="Gene3D" id="1.10.510.10">
    <property type="entry name" value="Transferase(Phosphotransferase) domain 1"/>
    <property type="match status" value="1"/>
</dbReference>
<gene>
    <name evidence="4" type="ORF">DWW24_12200</name>
    <name evidence="3" type="ORF">DWW57_01765</name>
    <name evidence="5" type="ORF">DXA53_08760</name>
    <name evidence="1" type="ORF">L0P03_05840</name>
    <name evidence="2" type="ORF">PN645_13030</name>
</gene>
<dbReference type="InterPro" id="IPR011009">
    <property type="entry name" value="Kinase-like_dom_sf"/>
</dbReference>
<dbReference type="RefSeq" id="WP_013613681.1">
    <property type="nucleotide sequence ID" value="NZ_BAABYK010000001.1"/>
</dbReference>
<organism evidence="3 7">
    <name type="scientific">Odoribacter splanchnicus</name>
    <dbReference type="NCBI Taxonomy" id="28118"/>
    <lineage>
        <taxon>Bacteria</taxon>
        <taxon>Pseudomonadati</taxon>
        <taxon>Bacteroidota</taxon>
        <taxon>Bacteroidia</taxon>
        <taxon>Bacteroidales</taxon>
        <taxon>Odoribacteraceae</taxon>
        <taxon>Odoribacter</taxon>
    </lineage>
</organism>
<evidence type="ECO:0000313" key="6">
    <source>
        <dbReference type="Proteomes" id="UP000283426"/>
    </source>
</evidence>